<keyword evidence="1" id="KW-0804">Transcription</keyword>
<evidence type="ECO:0000313" key="2">
    <source>
        <dbReference type="Proteomes" id="UP001172386"/>
    </source>
</evidence>
<name>A0ACC3AA97_9EURO</name>
<accession>A0ACC3AA97</accession>
<organism evidence="1 2">
    <name type="scientific">Neophaeococcomyces mojaviensis</name>
    <dbReference type="NCBI Taxonomy" id="3383035"/>
    <lineage>
        <taxon>Eukaryota</taxon>
        <taxon>Fungi</taxon>
        <taxon>Dikarya</taxon>
        <taxon>Ascomycota</taxon>
        <taxon>Pezizomycotina</taxon>
        <taxon>Eurotiomycetes</taxon>
        <taxon>Chaetothyriomycetidae</taxon>
        <taxon>Chaetothyriales</taxon>
        <taxon>Chaetothyriales incertae sedis</taxon>
        <taxon>Neophaeococcomyces</taxon>
    </lineage>
</organism>
<evidence type="ECO:0000313" key="1">
    <source>
        <dbReference type="EMBL" id="KAJ9658252.1"/>
    </source>
</evidence>
<comment type="caution">
    <text evidence="1">The sequence shown here is derived from an EMBL/GenBank/DDBJ whole genome shotgun (WGS) entry which is preliminary data.</text>
</comment>
<dbReference type="Proteomes" id="UP001172386">
    <property type="component" value="Unassembled WGS sequence"/>
</dbReference>
<keyword evidence="2" id="KW-1185">Reference proteome</keyword>
<gene>
    <name evidence="1" type="primary">RPB7</name>
    <name evidence="1" type="ORF">H2198_003825</name>
</gene>
<dbReference type="EMBL" id="JAPDRQ010000053">
    <property type="protein sequence ID" value="KAJ9658252.1"/>
    <property type="molecule type" value="Genomic_DNA"/>
</dbReference>
<sequence>MFFLRYLEREISIHPSFFGANIQDVLKQQLYADMEGSCNGEYYIVCIMDIYNISAGKVVPGTGSAFFTILYRAILWKPFKGEAIDCVVDSCKPQGVFCYAGPLSVFVSKMHLPHGYKYNPDATPVNYSGPDGDTIERGTAVRVQILGLRSDVTNLFAIGKMSAGWFGIAPV</sequence>
<keyword evidence="1" id="KW-0240">DNA-directed RNA polymerase</keyword>
<reference evidence="1" key="1">
    <citation type="submission" date="2022-10" db="EMBL/GenBank/DDBJ databases">
        <title>Culturing micro-colonial fungi from biological soil crusts in the Mojave desert and describing Neophaeococcomyces mojavensis, and introducing the new genera and species Taxawa tesnikishii.</title>
        <authorList>
            <person name="Kurbessoian T."/>
            <person name="Stajich J.E."/>
        </authorList>
    </citation>
    <scope>NUCLEOTIDE SEQUENCE</scope>
    <source>
        <strain evidence="1">JES_112</strain>
    </source>
</reference>
<proteinExistence type="predicted"/>
<protein>
    <submittedName>
        <fullName evidence="1">DNA-directed RNA polymerase II subunit</fullName>
    </submittedName>
</protein>